<organism evidence="3 4">
    <name type="scientific">Myxococcus xanthus</name>
    <dbReference type="NCBI Taxonomy" id="34"/>
    <lineage>
        <taxon>Bacteria</taxon>
        <taxon>Pseudomonadati</taxon>
        <taxon>Myxococcota</taxon>
        <taxon>Myxococcia</taxon>
        <taxon>Myxococcales</taxon>
        <taxon>Cystobacterineae</taxon>
        <taxon>Myxococcaceae</taxon>
        <taxon>Myxococcus</taxon>
    </lineage>
</organism>
<keyword evidence="1" id="KW-0812">Transmembrane</keyword>
<protein>
    <recommendedName>
        <fullName evidence="2">Beta-lactamase-related domain-containing protein</fullName>
    </recommendedName>
</protein>
<sequence>MATHGAEPLPQRLQAFVDQTSLSGVVCAFDDTGTLAVAKRGVADARTQAALTEDSLFRVGSLSKMVVALALLRMAERGEFDLGDTVAPALTRVLGAAPADTERLPTHDELLHHTSGLKDPPPLWLPYLLGEDRRVSTARELLPLGLRLAKAAPPGERFRYANLNYALLGEALRLRTRTTLEAALQAQLLAPLGLRDIGVSPDEAQRARLSQGHFSLLGRLVTREALLGTEADAFRDTAASGNLFASCGDLAVLLRAAFWGPLFEQEETRRQWLRPALENYAGGVVVRVEESRARAGHAGAVPGFTSFFEVHPEARRGFIVLSNLDLSAGDPAALSRPLRRLVLGDSEPTATEPSARHAPLLGPLRLGLHAALAPTPFGRMAQTLIAAGLLVHLLRKRGRSRVEALTESLGVVALGLTLGALTEMSLGMRGAVLAALGLGAAVMLQRAAPTPWLPPRRSQRLSAALSLALVVACLAVGVYWSWLPFA</sequence>
<keyword evidence="1" id="KW-0472">Membrane</keyword>
<keyword evidence="1" id="KW-1133">Transmembrane helix</keyword>
<feature type="transmembrane region" description="Helical" evidence="1">
    <location>
        <begin position="428"/>
        <end position="449"/>
    </location>
</feature>
<name>A0AAE6KVM4_MYXXA</name>
<feature type="domain" description="Beta-lactamase-related" evidence="2">
    <location>
        <begin position="11"/>
        <end position="332"/>
    </location>
</feature>
<feature type="transmembrane region" description="Helical" evidence="1">
    <location>
        <begin position="461"/>
        <end position="482"/>
    </location>
</feature>
<dbReference type="AlphaFoldDB" id="A0AAE6KVM4"/>
<dbReference type="PANTHER" id="PTHR46825">
    <property type="entry name" value="D-ALANYL-D-ALANINE-CARBOXYPEPTIDASE/ENDOPEPTIDASE AMPH"/>
    <property type="match status" value="1"/>
</dbReference>
<proteinExistence type="predicted"/>
<evidence type="ECO:0000259" key="2">
    <source>
        <dbReference type="Pfam" id="PF00144"/>
    </source>
</evidence>
<dbReference type="Pfam" id="PF00144">
    <property type="entry name" value="Beta-lactamase"/>
    <property type="match status" value="1"/>
</dbReference>
<accession>A0AAE6KVM4</accession>
<dbReference type="InterPro" id="IPR001466">
    <property type="entry name" value="Beta-lactam-related"/>
</dbReference>
<dbReference type="Proteomes" id="UP000320179">
    <property type="component" value="Chromosome"/>
</dbReference>
<dbReference type="InterPro" id="IPR050491">
    <property type="entry name" value="AmpC-like"/>
</dbReference>
<dbReference type="EMBL" id="CP017174">
    <property type="protein sequence ID" value="QDE71634.1"/>
    <property type="molecule type" value="Genomic_DNA"/>
</dbReference>
<evidence type="ECO:0000256" key="1">
    <source>
        <dbReference type="SAM" id="Phobius"/>
    </source>
</evidence>
<evidence type="ECO:0000313" key="4">
    <source>
        <dbReference type="Proteomes" id="UP000320179"/>
    </source>
</evidence>
<evidence type="ECO:0000313" key="3">
    <source>
        <dbReference type="EMBL" id="QDE71634.1"/>
    </source>
</evidence>
<dbReference type="PANTHER" id="PTHR46825:SF9">
    <property type="entry name" value="BETA-LACTAMASE-RELATED DOMAIN-CONTAINING PROTEIN"/>
    <property type="match status" value="1"/>
</dbReference>
<dbReference type="InterPro" id="IPR012338">
    <property type="entry name" value="Beta-lactam/transpept-like"/>
</dbReference>
<gene>
    <name evidence="3" type="ORF">BHS09_34175</name>
</gene>
<reference evidence="3 4" key="1">
    <citation type="journal article" date="2019" name="Science">
        <title>Social genes are selection hotspots in kin groups of a soil microbe.</title>
        <authorList>
            <person name="Wielgoss S."/>
            <person name="Wolfensberger R."/>
            <person name="Sun L."/>
            <person name="Fiegna F."/>
            <person name="Velicer G.J."/>
        </authorList>
    </citation>
    <scope>NUCLEOTIDE SEQUENCE [LARGE SCALE GENOMIC DNA]</scope>
    <source>
        <strain evidence="3 4">MC3.5.9c15</strain>
    </source>
</reference>
<dbReference type="Gene3D" id="3.40.710.10">
    <property type="entry name" value="DD-peptidase/beta-lactamase superfamily"/>
    <property type="match status" value="1"/>
</dbReference>
<dbReference type="RefSeq" id="WP_161605194.1">
    <property type="nucleotide sequence ID" value="NZ_CP017173.1"/>
</dbReference>
<dbReference type="SUPFAM" id="SSF56601">
    <property type="entry name" value="beta-lactamase/transpeptidase-like"/>
    <property type="match status" value="1"/>
</dbReference>